<sequence length="581" mass="65628">MESSILKHMSRANTHTHPVDRDMVEHVIGQLQSEVSMVHEEAWQRTAEECQRDLSLVDFAFDQTTGASEVASALWAKLEALKRDIEWCRTLHRPSPIRTLPLEVLSYIFTLASVDDFYDVVNTQTAGSRPAGHTFIQVSKYWRDAALQTKGVWSHTIVVNRHVGRGFPTLSENKADRCIKRLTNVISLYGGNLTHISLHCKHFPFRMRLLFDLVLQLQFQLVSLDLVGVGSVIFSRPFEFDMPLLKRLFLPNDAAIPGDVAFKTPKLKKLFLFTDPETPQDIGGLNIPHQQLTNLSVGIPYATFVDSFVLPINAMRKLPAMLFGARNLVYLHLTGLLSPSTTAVVLLPKLKVLEIHDKDLRLLRGPWGAASGSTYFPFTISAPALERFDLAFSVDDQRPLGMEESQRIAQPFLRTFEAIGYFLRDALLLSRVRMIACFGGDFLGHRWDGRNGTSSGQVLQHGIYQITGDRDSFTQLARAWAGSEDDHYFDHQVGRAMMYKDELASEVWMDRFIDRCIQGWPDPDFAFRECLYSRLEKIMLGGVYGLFGESGGLPDLCERQVFHGTSTLTTSVDGFYYLTPV</sequence>
<dbReference type="AlphaFoldDB" id="A0A4Y7STJ8"/>
<evidence type="ECO:0000313" key="1">
    <source>
        <dbReference type="EMBL" id="TEB25187.1"/>
    </source>
</evidence>
<gene>
    <name evidence="1" type="ORF">FA13DRAFT_1817568</name>
</gene>
<organism evidence="1 2">
    <name type="scientific">Coprinellus micaceus</name>
    <name type="common">Glistening ink-cap mushroom</name>
    <name type="synonym">Coprinus micaceus</name>
    <dbReference type="NCBI Taxonomy" id="71717"/>
    <lineage>
        <taxon>Eukaryota</taxon>
        <taxon>Fungi</taxon>
        <taxon>Dikarya</taxon>
        <taxon>Basidiomycota</taxon>
        <taxon>Agaricomycotina</taxon>
        <taxon>Agaricomycetes</taxon>
        <taxon>Agaricomycetidae</taxon>
        <taxon>Agaricales</taxon>
        <taxon>Agaricineae</taxon>
        <taxon>Psathyrellaceae</taxon>
        <taxon>Coprinellus</taxon>
    </lineage>
</organism>
<keyword evidence="2" id="KW-1185">Reference proteome</keyword>
<protein>
    <recommendedName>
        <fullName evidence="3">F-box domain-containing protein</fullName>
    </recommendedName>
</protein>
<evidence type="ECO:0000313" key="2">
    <source>
        <dbReference type="Proteomes" id="UP000298030"/>
    </source>
</evidence>
<evidence type="ECO:0008006" key="3">
    <source>
        <dbReference type="Google" id="ProtNLM"/>
    </source>
</evidence>
<accession>A0A4Y7STJ8</accession>
<dbReference type="SUPFAM" id="SSF52047">
    <property type="entry name" value="RNI-like"/>
    <property type="match status" value="1"/>
</dbReference>
<comment type="caution">
    <text evidence="1">The sequence shown here is derived from an EMBL/GenBank/DDBJ whole genome shotgun (WGS) entry which is preliminary data.</text>
</comment>
<dbReference type="EMBL" id="QPFP01000059">
    <property type="protein sequence ID" value="TEB25187.1"/>
    <property type="molecule type" value="Genomic_DNA"/>
</dbReference>
<name>A0A4Y7STJ8_COPMI</name>
<dbReference type="OrthoDB" id="3229088at2759"/>
<proteinExistence type="predicted"/>
<dbReference type="Proteomes" id="UP000298030">
    <property type="component" value="Unassembled WGS sequence"/>
</dbReference>
<reference evidence="1 2" key="1">
    <citation type="journal article" date="2019" name="Nat. Ecol. Evol.">
        <title>Megaphylogeny resolves global patterns of mushroom evolution.</title>
        <authorList>
            <person name="Varga T."/>
            <person name="Krizsan K."/>
            <person name="Foldi C."/>
            <person name="Dima B."/>
            <person name="Sanchez-Garcia M."/>
            <person name="Sanchez-Ramirez S."/>
            <person name="Szollosi G.J."/>
            <person name="Szarkandi J.G."/>
            <person name="Papp V."/>
            <person name="Albert L."/>
            <person name="Andreopoulos W."/>
            <person name="Angelini C."/>
            <person name="Antonin V."/>
            <person name="Barry K.W."/>
            <person name="Bougher N.L."/>
            <person name="Buchanan P."/>
            <person name="Buyck B."/>
            <person name="Bense V."/>
            <person name="Catcheside P."/>
            <person name="Chovatia M."/>
            <person name="Cooper J."/>
            <person name="Damon W."/>
            <person name="Desjardin D."/>
            <person name="Finy P."/>
            <person name="Geml J."/>
            <person name="Haridas S."/>
            <person name="Hughes K."/>
            <person name="Justo A."/>
            <person name="Karasinski D."/>
            <person name="Kautmanova I."/>
            <person name="Kiss B."/>
            <person name="Kocsube S."/>
            <person name="Kotiranta H."/>
            <person name="LaButti K.M."/>
            <person name="Lechner B.E."/>
            <person name="Liimatainen K."/>
            <person name="Lipzen A."/>
            <person name="Lukacs Z."/>
            <person name="Mihaltcheva S."/>
            <person name="Morgado L.N."/>
            <person name="Niskanen T."/>
            <person name="Noordeloos M.E."/>
            <person name="Ohm R.A."/>
            <person name="Ortiz-Santana B."/>
            <person name="Ovrebo C."/>
            <person name="Racz N."/>
            <person name="Riley R."/>
            <person name="Savchenko A."/>
            <person name="Shiryaev A."/>
            <person name="Soop K."/>
            <person name="Spirin V."/>
            <person name="Szebenyi C."/>
            <person name="Tomsovsky M."/>
            <person name="Tulloss R.E."/>
            <person name="Uehling J."/>
            <person name="Grigoriev I.V."/>
            <person name="Vagvolgyi C."/>
            <person name="Papp T."/>
            <person name="Martin F.M."/>
            <person name="Miettinen O."/>
            <person name="Hibbett D.S."/>
            <person name="Nagy L.G."/>
        </authorList>
    </citation>
    <scope>NUCLEOTIDE SEQUENCE [LARGE SCALE GENOMIC DNA]</scope>
    <source>
        <strain evidence="1 2">FP101781</strain>
    </source>
</reference>